<proteinExistence type="inferred from homology"/>
<name>A0ABW4MQ73_9BACI</name>
<dbReference type="Pfam" id="PF13531">
    <property type="entry name" value="SBP_bac_11"/>
    <property type="match status" value="1"/>
</dbReference>
<accession>A0ABW4MQ73</accession>
<dbReference type="PANTHER" id="PTHR30632:SF0">
    <property type="entry name" value="SULFATE-BINDING PROTEIN"/>
    <property type="match status" value="1"/>
</dbReference>
<dbReference type="NCBIfam" id="TIGR01256">
    <property type="entry name" value="modA"/>
    <property type="match status" value="1"/>
</dbReference>
<dbReference type="RefSeq" id="WP_388039176.1">
    <property type="nucleotide sequence ID" value="NZ_JBHUEK010000022.1"/>
</dbReference>
<evidence type="ECO:0000256" key="2">
    <source>
        <dbReference type="ARBA" id="ARBA00022723"/>
    </source>
</evidence>
<dbReference type="PIRSF" id="PIRSF004846">
    <property type="entry name" value="ModA"/>
    <property type="match status" value="1"/>
</dbReference>
<evidence type="ECO:0000256" key="1">
    <source>
        <dbReference type="ARBA" id="ARBA00009175"/>
    </source>
</evidence>
<dbReference type="PANTHER" id="PTHR30632">
    <property type="entry name" value="MOLYBDATE-BINDING PERIPLASMIC PROTEIN"/>
    <property type="match status" value="1"/>
</dbReference>
<dbReference type="Gene3D" id="3.40.190.10">
    <property type="entry name" value="Periplasmic binding protein-like II"/>
    <property type="match status" value="2"/>
</dbReference>
<dbReference type="CDD" id="cd13537">
    <property type="entry name" value="PBP2_YvgL_like"/>
    <property type="match status" value="1"/>
</dbReference>
<evidence type="ECO:0000313" key="4">
    <source>
        <dbReference type="EMBL" id="MFD1779796.1"/>
    </source>
</evidence>
<reference evidence="5" key="1">
    <citation type="journal article" date="2019" name="Int. J. Syst. Evol. Microbiol.">
        <title>The Global Catalogue of Microorganisms (GCM) 10K type strain sequencing project: providing services to taxonomists for standard genome sequencing and annotation.</title>
        <authorList>
            <consortium name="The Broad Institute Genomics Platform"/>
            <consortium name="The Broad Institute Genome Sequencing Center for Infectious Disease"/>
            <person name="Wu L."/>
            <person name="Ma J."/>
        </authorList>
    </citation>
    <scope>NUCLEOTIDE SEQUENCE [LARGE SCALE GENOMIC DNA]</scope>
    <source>
        <strain evidence="5">CCUG 15531</strain>
    </source>
</reference>
<gene>
    <name evidence="4" type="primary">modA</name>
    <name evidence="4" type="ORF">ACFSFW_14110</name>
</gene>
<comment type="similarity">
    <text evidence="1">Belongs to the bacterial solute-binding protein ModA family.</text>
</comment>
<comment type="caution">
    <text evidence="4">The sequence shown here is derived from an EMBL/GenBank/DDBJ whole genome shotgun (WGS) entry which is preliminary data.</text>
</comment>
<keyword evidence="3" id="KW-0732">Signal</keyword>
<keyword evidence="5" id="KW-1185">Reference proteome</keyword>
<keyword evidence="2" id="KW-0479">Metal-binding</keyword>
<protein>
    <submittedName>
        <fullName evidence="4">Molybdate ABC transporter substrate-binding protein</fullName>
    </submittedName>
</protein>
<dbReference type="InterPro" id="IPR041879">
    <property type="entry name" value="YvgL-like_PBP2"/>
</dbReference>
<dbReference type="EMBL" id="JBHUEK010000022">
    <property type="protein sequence ID" value="MFD1779796.1"/>
    <property type="molecule type" value="Genomic_DNA"/>
</dbReference>
<dbReference type="InterPro" id="IPR050682">
    <property type="entry name" value="ModA/WtpA"/>
</dbReference>
<dbReference type="PROSITE" id="PS51257">
    <property type="entry name" value="PROKAR_LIPOPROTEIN"/>
    <property type="match status" value="1"/>
</dbReference>
<organism evidence="4 5">
    <name type="scientific">Fredinandcohnia salidurans</name>
    <dbReference type="NCBI Taxonomy" id="2595041"/>
    <lineage>
        <taxon>Bacteria</taxon>
        <taxon>Bacillati</taxon>
        <taxon>Bacillota</taxon>
        <taxon>Bacilli</taxon>
        <taxon>Bacillales</taxon>
        <taxon>Bacillaceae</taxon>
        <taxon>Fredinandcohnia</taxon>
    </lineage>
</organism>
<sequence length="258" mass="28763">MYKFIPLLILALFLYGCGPQGTDQESTREVELTVSAATSMQNVLQELKNNFEKEHPTIKIVFNFGASGALAQQVSQGAPVDLFLSASIEKFDLLVDGGLIDEKLQQNLIGNEIVLIAPKENVKQITAIEDLKTKAERISIGIPESVPAGKYAKEAIESMDMWNEIENKLVLSKDVRQVLTYVETGNVDAGFVYKTDAQFSDQIEIVMDVDTKYHSEIIYPIGVIKSSEHLNEAKLFYEYLLSDEAIALLEEYGFSNLK</sequence>
<dbReference type="InterPro" id="IPR005950">
    <property type="entry name" value="ModA"/>
</dbReference>
<dbReference type="Proteomes" id="UP001597227">
    <property type="component" value="Unassembled WGS sequence"/>
</dbReference>
<dbReference type="SUPFAM" id="SSF53850">
    <property type="entry name" value="Periplasmic binding protein-like II"/>
    <property type="match status" value="1"/>
</dbReference>
<evidence type="ECO:0000256" key="3">
    <source>
        <dbReference type="ARBA" id="ARBA00022729"/>
    </source>
</evidence>
<evidence type="ECO:0000313" key="5">
    <source>
        <dbReference type="Proteomes" id="UP001597227"/>
    </source>
</evidence>